<dbReference type="SUPFAM" id="SSF63737">
    <property type="entry name" value="Leukotriene A4 hydrolase N-terminal domain"/>
    <property type="match status" value="1"/>
</dbReference>
<organism evidence="2 3">
    <name type="scientific">Temnothorax curvispinosus</name>
    <dbReference type="NCBI Taxonomy" id="300111"/>
    <lineage>
        <taxon>Eukaryota</taxon>
        <taxon>Metazoa</taxon>
        <taxon>Ecdysozoa</taxon>
        <taxon>Arthropoda</taxon>
        <taxon>Hexapoda</taxon>
        <taxon>Insecta</taxon>
        <taxon>Pterygota</taxon>
        <taxon>Neoptera</taxon>
        <taxon>Endopterygota</taxon>
        <taxon>Hymenoptera</taxon>
        <taxon>Apocrita</taxon>
        <taxon>Aculeata</taxon>
        <taxon>Formicoidea</taxon>
        <taxon>Formicidae</taxon>
        <taxon>Myrmicinae</taxon>
        <taxon>Temnothorax</taxon>
    </lineage>
</organism>
<dbReference type="InterPro" id="IPR042097">
    <property type="entry name" value="Aminopeptidase_N-like_N_sf"/>
</dbReference>
<evidence type="ECO:0000313" key="2">
    <source>
        <dbReference type="Proteomes" id="UP000504618"/>
    </source>
</evidence>
<dbReference type="GeneID" id="112451880"/>
<reference evidence="3" key="1">
    <citation type="submission" date="2025-08" db="UniProtKB">
        <authorList>
            <consortium name="RefSeq"/>
        </authorList>
    </citation>
    <scope>IDENTIFICATION</scope>
    <source>
        <tissue evidence="3">Whole body</tissue>
    </source>
</reference>
<name>A0A6J1PDM9_9HYME</name>
<feature type="compositionally biased region" description="Basic and acidic residues" evidence="1">
    <location>
        <begin position="89"/>
        <end position="98"/>
    </location>
</feature>
<sequence>MNQPPAGDDIPYSYSRPDLVAVTQTKLYLSVKFDHRVLDGHAILTVKKKEPTYNELVLDTYNLEITDVRKGYSHSPYRSSRTILTYTHEENPHDDNFGRKLKITLPNVDSADPGPSSSKKTKSDNIEDN</sequence>
<dbReference type="Gene3D" id="2.60.40.1730">
    <property type="entry name" value="tricorn interacting facor f3 domain"/>
    <property type="match status" value="1"/>
</dbReference>
<protein>
    <submittedName>
        <fullName evidence="3">Uncharacterized protein LOC112451880</fullName>
    </submittedName>
</protein>
<dbReference type="AlphaFoldDB" id="A0A6J1PDM9"/>
<dbReference type="Proteomes" id="UP000504618">
    <property type="component" value="Unplaced"/>
</dbReference>
<evidence type="ECO:0000313" key="3">
    <source>
        <dbReference type="RefSeq" id="XP_024867553.1"/>
    </source>
</evidence>
<accession>A0A6J1PDM9</accession>
<dbReference type="RefSeq" id="XP_024867553.1">
    <property type="nucleotide sequence ID" value="XM_025011785.1"/>
</dbReference>
<proteinExistence type="predicted"/>
<gene>
    <name evidence="3" type="primary">LOC112451880</name>
</gene>
<evidence type="ECO:0000256" key="1">
    <source>
        <dbReference type="SAM" id="MobiDB-lite"/>
    </source>
</evidence>
<feature type="region of interest" description="Disordered" evidence="1">
    <location>
        <begin position="89"/>
        <end position="129"/>
    </location>
</feature>
<feature type="non-terminal residue" evidence="3">
    <location>
        <position position="129"/>
    </location>
</feature>
<keyword evidence="2" id="KW-1185">Reference proteome</keyword>